<evidence type="ECO:0000256" key="4">
    <source>
        <dbReference type="ARBA" id="ARBA00022806"/>
    </source>
</evidence>
<evidence type="ECO:0000256" key="2">
    <source>
        <dbReference type="ARBA" id="ARBA00022741"/>
    </source>
</evidence>
<dbReference type="InterPro" id="IPR047187">
    <property type="entry name" value="SF1_C_Upf1"/>
</dbReference>
<dbReference type="InterPro" id="IPR050534">
    <property type="entry name" value="Coronavir_polyprotein_1ab"/>
</dbReference>
<keyword evidence="5" id="KW-0067">ATP-binding</keyword>
<dbReference type="RefSeq" id="WP_192758549.1">
    <property type="nucleotide sequence ID" value="NZ_JADBDZ010000001.1"/>
</dbReference>
<dbReference type="PANTHER" id="PTHR43788:SF8">
    <property type="entry name" value="DNA-BINDING PROTEIN SMUBP-2"/>
    <property type="match status" value="1"/>
</dbReference>
<dbReference type="Gene3D" id="3.30.870.10">
    <property type="entry name" value="Endonuclease Chain A"/>
    <property type="match status" value="1"/>
</dbReference>
<dbReference type="PANTHER" id="PTHR43788">
    <property type="entry name" value="DNA2/NAM7 HELICASE FAMILY MEMBER"/>
    <property type="match status" value="1"/>
</dbReference>
<evidence type="ECO:0000259" key="8">
    <source>
        <dbReference type="PROSITE" id="PS50035"/>
    </source>
</evidence>
<dbReference type="Pfam" id="PF18974">
    <property type="entry name" value="DUF5710"/>
    <property type="match status" value="1"/>
</dbReference>
<reference evidence="9 10" key="1">
    <citation type="submission" date="2020-10" db="EMBL/GenBank/DDBJ databases">
        <title>Sequencing the genomes of 1000 actinobacteria strains.</title>
        <authorList>
            <person name="Klenk H.-P."/>
        </authorList>
    </citation>
    <scope>NUCLEOTIDE SEQUENCE [LARGE SCALE GENOMIC DNA]</scope>
    <source>
        <strain evidence="9 10">DSM 46744</strain>
    </source>
</reference>
<dbReference type="SMART" id="SM00382">
    <property type="entry name" value="AAA"/>
    <property type="match status" value="1"/>
</dbReference>
<accession>A0ABR9JMF1</accession>
<keyword evidence="2" id="KW-0547">Nucleotide-binding</keyword>
<evidence type="ECO:0000313" key="10">
    <source>
        <dbReference type="Proteomes" id="UP000627838"/>
    </source>
</evidence>
<keyword evidence="4" id="KW-0347">Helicase</keyword>
<dbReference type="InterPro" id="IPR043764">
    <property type="entry name" value="DUF5710"/>
</dbReference>
<feature type="coiled-coil region" evidence="6">
    <location>
        <begin position="417"/>
        <end position="444"/>
    </location>
</feature>
<dbReference type="InterPro" id="IPR027417">
    <property type="entry name" value="P-loop_NTPase"/>
</dbReference>
<sequence>MTERQTGPYPIAHLHRAVELEIAAILHDDMTNAEKVSLRDGRLVRRSGSEREYLFSCKGWKDAFGSKDLLIRTSRSRGPWERAGATRSPDGKIRVTTEADLGTEPVNAQLVEDDTVGLVALTERLGQMGAGASAMNLTAAGWLVGQGKPKTGRCADTERFVPGYGKRQLNGRQRQAVERALDSELTFVWGPPGTGKTEVVASIVEGCYRQGLRVLFLAPTHVAVDQALLRMCDLLAREPQFESGLVQRAGDIAVASLAAKYGEQIDRGRIGDRLAGELDTEIGRITTGLAGVRGGIARHEEAARATTGRQELGGRLAAAGRSVLDAEAEVNAAAGQVARVQEQMAHIGIPSGMFARRKQARLDALDTELYRHRLVWEAGRQRLGDARADHQRCESELAAIDSALPGILARVQGLPPVARLREDADRLQKRLDDLQKQRQKIAETVRSRCRVLGTTVSKAVQTRRLLDEVDVVVIDEAGMVNLPSAWYTAGLARKRVVLAGDFRQLPAVTRGSSNRKASAQDIEHSRLWMDRDAFHAAGLVDPQGGARVDDSRMVALNEQYRMRRAICAVVNEVAYPDAPLLTGRREETRLPPSPLIDGPLVLIDTSGRVPDRGRRNAHTTNAVHEAAIHELIRGLQYDTVLPARKHTGLAEGERPADRLAVICPYKNQKKALNTSLAHRFGQTYDGVVDTVHRFQGSQRPLVVIDTVAGAGDRLGFFYGGVGLSSATCRLLNVALSRAQDHLVLVANIEVMHRGLSPTSEAARMLGYFEKHAQRLPVEELVPVRSAADLSGLAPEELARPAFFPADEVSRAVEWDIVHARRSIDIYCAFLAATPVRYWLRRLAPRIAAGMRVTVHTRQHDPGTRDADLVVTLRSAGCQVETRERMHEKVLIVDDTVLWHGSLNLLAHGGSTDLMMRITDATSCERVRRIVDRARMDRPARSWPTAPRRSTKTPPANGISPGDVVDGRLYLRVPFAEKDEAKSLVQAKWDPTHELWHVAASVPRTRLSRWLPDGT</sequence>
<dbReference type="Proteomes" id="UP000627838">
    <property type="component" value="Unassembled WGS sequence"/>
</dbReference>
<dbReference type="InterPro" id="IPR001736">
    <property type="entry name" value="PLipase_D/transphosphatidylase"/>
</dbReference>
<dbReference type="Pfam" id="PF13087">
    <property type="entry name" value="AAA_12"/>
    <property type="match status" value="1"/>
</dbReference>
<dbReference type="CDD" id="cd09126">
    <property type="entry name" value="PLDc_C_DEXD_like"/>
    <property type="match status" value="1"/>
</dbReference>
<dbReference type="Pfam" id="PF13091">
    <property type="entry name" value="PLDc_2"/>
    <property type="match status" value="1"/>
</dbReference>
<dbReference type="EMBL" id="JADBDZ010000001">
    <property type="protein sequence ID" value="MBE1531739.1"/>
    <property type="molecule type" value="Genomic_DNA"/>
</dbReference>
<organism evidence="9 10">
    <name type="scientific">Actinomadura algeriensis</name>
    <dbReference type="NCBI Taxonomy" id="1679523"/>
    <lineage>
        <taxon>Bacteria</taxon>
        <taxon>Bacillati</taxon>
        <taxon>Actinomycetota</taxon>
        <taxon>Actinomycetes</taxon>
        <taxon>Streptosporangiales</taxon>
        <taxon>Thermomonosporaceae</taxon>
        <taxon>Actinomadura</taxon>
    </lineage>
</organism>
<name>A0ABR9JMF1_9ACTN</name>
<dbReference type="InterPro" id="IPR041679">
    <property type="entry name" value="DNA2/NAM7-like_C"/>
</dbReference>
<evidence type="ECO:0000256" key="1">
    <source>
        <dbReference type="ARBA" id="ARBA00007913"/>
    </source>
</evidence>
<keyword evidence="10" id="KW-1185">Reference proteome</keyword>
<comment type="caution">
    <text evidence="9">The sequence shown here is derived from an EMBL/GenBank/DDBJ whole genome shotgun (WGS) entry which is preliminary data.</text>
</comment>
<keyword evidence="3" id="KW-0378">Hydrolase</keyword>
<protein>
    <submittedName>
        <fullName evidence="9">Nucleoside-triphosphatase THEP1</fullName>
    </submittedName>
</protein>
<dbReference type="Gene3D" id="3.40.50.300">
    <property type="entry name" value="P-loop containing nucleotide triphosphate hydrolases"/>
    <property type="match status" value="2"/>
</dbReference>
<dbReference type="CDD" id="cd18808">
    <property type="entry name" value="SF1_C_Upf1"/>
    <property type="match status" value="1"/>
</dbReference>
<dbReference type="InterPro" id="IPR041677">
    <property type="entry name" value="DNA2/NAM7_AAA_11"/>
</dbReference>
<dbReference type="Pfam" id="PF13086">
    <property type="entry name" value="AAA_11"/>
    <property type="match status" value="2"/>
</dbReference>
<comment type="similarity">
    <text evidence="1">Belongs to the DNA2/NAM7 helicase family.</text>
</comment>
<evidence type="ECO:0000256" key="7">
    <source>
        <dbReference type="SAM" id="MobiDB-lite"/>
    </source>
</evidence>
<evidence type="ECO:0000256" key="6">
    <source>
        <dbReference type="SAM" id="Coils"/>
    </source>
</evidence>
<evidence type="ECO:0000313" key="9">
    <source>
        <dbReference type="EMBL" id="MBE1531739.1"/>
    </source>
</evidence>
<evidence type="ECO:0000256" key="3">
    <source>
        <dbReference type="ARBA" id="ARBA00022801"/>
    </source>
</evidence>
<evidence type="ECO:0000256" key="5">
    <source>
        <dbReference type="ARBA" id="ARBA00022840"/>
    </source>
</evidence>
<proteinExistence type="inferred from homology"/>
<dbReference type="SUPFAM" id="SSF56024">
    <property type="entry name" value="Phospholipase D/nuclease"/>
    <property type="match status" value="1"/>
</dbReference>
<feature type="region of interest" description="Disordered" evidence="7">
    <location>
        <begin position="935"/>
        <end position="962"/>
    </location>
</feature>
<dbReference type="InterPro" id="IPR003593">
    <property type="entry name" value="AAA+_ATPase"/>
</dbReference>
<dbReference type="SUPFAM" id="SSF52540">
    <property type="entry name" value="P-loop containing nucleoside triphosphate hydrolases"/>
    <property type="match status" value="1"/>
</dbReference>
<keyword evidence="6" id="KW-0175">Coiled coil</keyword>
<feature type="domain" description="PLD phosphodiesterase" evidence="8">
    <location>
        <begin position="881"/>
        <end position="908"/>
    </location>
</feature>
<gene>
    <name evidence="9" type="ORF">H4W34_001572</name>
</gene>
<dbReference type="InterPro" id="IPR025202">
    <property type="entry name" value="PLD-like_dom"/>
</dbReference>
<dbReference type="PROSITE" id="PS50035">
    <property type="entry name" value="PLD"/>
    <property type="match status" value="1"/>
</dbReference>